<reference evidence="10" key="1">
    <citation type="submission" date="2017-02" db="EMBL/GenBank/DDBJ databases">
        <authorList>
            <person name="Daims H."/>
        </authorList>
    </citation>
    <scope>NUCLEOTIDE SEQUENCE [LARGE SCALE GENOMIC DNA]</scope>
</reference>
<dbReference type="SMART" id="SM01086">
    <property type="entry name" value="ClpB_D2-small"/>
    <property type="match status" value="1"/>
</dbReference>
<evidence type="ECO:0000313" key="9">
    <source>
        <dbReference type="EMBL" id="SJM93109.1"/>
    </source>
</evidence>
<name>A0A1R4HA68_9GAMM</name>
<evidence type="ECO:0000256" key="2">
    <source>
        <dbReference type="ARBA" id="ARBA00022737"/>
    </source>
</evidence>
<dbReference type="AlphaFoldDB" id="A0A1R4HA68"/>
<dbReference type="Proteomes" id="UP000195667">
    <property type="component" value="Unassembled WGS sequence"/>
</dbReference>
<feature type="domain" description="Clp R" evidence="8">
    <location>
        <begin position="10"/>
        <end position="156"/>
    </location>
</feature>
<keyword evidence="5" id="KW-0143">Chaperone</keyword>
<feature type="compositionally biased region" description="Basic and acidic residues" evidence="7">
    <location>
        <begin position="529"/>
        <end position="542"/>
    </location>
</feature>
<dbReference type="Pfam" id="PF17871">
    <property type="entry name" value="AAA_lid_9"/>
    <property type="match status" value="1"/>
</dbReference>
<dbReference type="GO" id="GO:0016887">
    <property type="term" value="F:ATP hydrolysis activity"/>
    <property type="evidence" value="ECO:0007669"/>
    <property type="project" value="InterPro"/>
</dbReference>
<dbReference type="InterPro" id="IPR019489">
    <property type="entry name" value="Clp_ATPase_C"/>
</dbReference>
<dbReference type="SUPFAM" id="SSF81923">
    <property type="entry name" value="Double Clp-N motif"/>
    <property type="match status" value="1"/>
</dbReference>
<dbReference type="InterPro" id="IPR001270">
    <property type="entry name" value="ClpA/B"/>
</dbReference>
<dbReference type="InterPro" id="IPR036628">
    <property type="entry name" value="Clp_N_dom_sf"/>
</dbReference>
<dbReference type="PROSITE" id="PS51903">
    <property type="entry name" value="CLP_R"/>
    <property type="match status" value="1"/>
</dbReference>
<keyword evidence="4" id="KW-0067">ATP-binding</keyword>
<dbReference type="NCBIfam" id="TIGR03345">
    <property type="entry name" value="VI_ClpV1"/>
    <property type="match status" value="1"/>
</dbReference>
<evidence type="ECO:0000256" key="7">
    <source>
        <dbReference type="SAM" id="MobiDB-lite"/>
    </source>
</evidence>
<dbReference type="PROSITE" id="PS00870">
    <property type="entry name" value="CLPAB_1"/>
    <property type="match status" value="1"/>
</dbReference>
<dbReference type="Pfam" id="PF07724">
    <property type="entry name" value="AAA_2"/>
    <property type="match status" value="1"/>
</dbReference>
<protein>
    <submittedName>
        <fullName evidence="9">Protein ClpV1</fullName>
    </submittedName>
</protein>
<sequence length="899" mass="98385">MTAISRTALFGKLNNLAYKGIESATVFCKMRGNPYVEMVHWLHQILQLQDSDLHRIIKRFELNPAHLARDFIDNLDRLPAGSTSISDLSSHVQESVEQGWLYASLMYNSNQVRTGHLMAGIVKTNDLRNALNAISGQFKKINADILLDELTAIVSGSPEDALAAHDGSQLAGTASPGEFSGAMPPAQMGKQAALKQFSVDLTEAARKGELDPIVGRDEEIRQLIDILMRRRQNNPILTGEAGVGKTAVVEGFALRIAAGEVPPPLMDVSIRTLDLGLLQAGASMKGEFENRLRQVIEEVQASEKPIILFIDEAHTLIGAGGAAGTGDAANLLKPALARGTLRTIAATTWAEYKKHFEKDPALTRRFQVVKIDEPSEEKALLMMRGVAAVMAKHHRILLLDEALADSVKLSHRYIPDRQLPDKSVSVLDTACARVAVTQYAVPAELDDSRRRIEALNIEAGIIDREVALGIDTGDRKQKVDDNLAQEQERLHELETRWQAEKILVEQIINLRAELHPLHEGAADTASADAKAEVTDDQRSEKRQQLKALQAQLTAAQGERPLIFPTVDSQAIASVIADWTGIPVGRMVKNEIEAILKLGDTLNQRVIGQRHALDMIARRVQTSRAGLDNPGKPIGVFMLCGPSGVGKTETGLALAEALYGGEENIITINMSEYQEAHTVSTLKGSPPGYVGYGEGGILTEAVRRRPYSVILLDEVEKAHPDVHEIFFQVFDKGWMEDAEGRFIDFKNTIILLTSNAGTDLIMNLCKDPDLMPEPEGITKALREPLLKIFPAALLGRLVTIPYYPLNDDMLKAIITLQLGRIGKRVLQNHSIPFSYDAAVVDVILNRCSELESGARVVDAILTNTVLPAISAEFLHKMLSGEAITAIKVGVDGSEFNYQFA</sequence>
<feature type="region of interest" description="Disordered" evidence="7">
    <location>
        <begin position="521"/>
        <end position="542"/>
    </location>
</feature>
<dbReference type="EMBL" id="FUKI01000114">
    <property type="protein sequence ID" value="SJM93109.1"/>
    <property type="molecule type" value="Genomic_DNA"/>
</dbReference>
<evidence type="ECO:0000256" key="6">
    <source>
        <dbReference type="PROSITE-ProRule" id="PRU01251"/>
    </source>
</evidence>
<organism evidence="9 10">
    <name type="scientific">Crenothrix polyspora</name>
    <dbReference type="NCBI Taxonomy" id="360316"/>
    <lineage>
        <taxon>Bacteria</taxon>
        <taxon>Pseudomonadati</taxon>
        <taxon>Pseudomonadota</taxon>
        <taxon>Gammaproteobacteria</taxon>
        <taxon>Methylococcales</taxon>
        <taxon>Crenotrichaceae</taxon>
        <taxon>Crenothrix</taxon>
    </lineage>
</organism>
<dbReference type="InterPro" id="IPR003959">
    <property type="entry name" value="ATPase_AAA_core"/>
</dbReference>
<keyword evidence="2 6" id="KW-0677">Repeat</keyword>
<dbReference type="Pfam" id="PF00004">
    <property type="entry name" value="AAA"/>
    <property type="match status" value="1"/>
</dbReference>
<dbReference type="SUPFAM" id="SSF52540">
    <property type="entry name" value="P-loop containing nucleoside triphosphate hydrolases"/>
    <property type="match status" value="2"/>
</dbReference>
<dbReference type="InterPro" id="IPR004176">
    <property type="entry name" value="Clp_R_N"/>
</dbReference>
<evidence type="ECO:0000259" key="8">
    <source>
        <dbReference type="PROSITE" id="PS51903"/>
    </source>
</evidence>
<dbReference type="InterPro" id="IPR041546">
    <property type="entry name" value="ClpA/ClpB_AAA_lid"/>
</dbReference>
<dbReference type="CDD" id="cd19499">
    <property type="entry name" value="RecA-like_ClpB_Hsp104-like"/>
    <property type="match status" value="1"/>
</dbReference>
<dbReference type="OrthoDB" id="9803641at2"/>
<dbReference type="GO" id="GO:0034605">
    <property type="term" value="P:cellular response to heat"/>
    <property type="evidence" value="ECO:0007669"/>
    <property type="project" value="TreeGrafter"/>
</dbReference>
<dbReference type="InterPro" id="IPR017729">
    <property type="entry name" value="ATPase_T6SS_ClpV1"/>
</dbReference>
<dbReference type="PANTHER" id="PTHR11638">
    <property type="entry name" value="ATP-DEPENDENT CLP PROTEASE"/>
    <property type="match status" value="1"/>
</dbReference>
<dbReference type="PRINTS" id="PR00300">
    <property type="entry name" value="CLPPROTEASEA"/>
</dbReference>
<evidence type="ECO:0000313" key="10">
    <source>
        <dbReference type="Proteomes" id="UP000195667"/>
    </source>
</evidence>
<dbReference type="SMART" id="SM00382">
    <property type="entry name" value="AAA"/>
    <property type="match status" value="2"/>
</dbReference>
<dbReference type="CDD" id="cd00009">
    <property type="entry name" value="AAA"/>
    <property type="match status" value="1"/>
</dbReference>
<dbReference type="InterPro" id="IPR027417">
    <property type="entry name" value="P-loop_NTPase"/>
</dbReference>
<keyword evidence="3" id="KW-0547">Nucleotide-binding</keyword>
<accession>A0A1R4HA68</accession>
<dbReference type="InterPro" id="IPR018368">
    <property type="entry name" value="ClpA/B_CS1"/>
</dbReference>
<dbReference type="Gene3D" id="1.10.1780.10">
    <property type="entry name" value="Clp, N-terminal domain"/>
    <property type="match status" value="1"/>
</dbReference>
<dbReference type="RefSeq" id="WP_087143692.1">
    <property type="nucleotide sequence ID" value="NZ_FUKI01000114.1"/>
</dbReference>
<dbReference type="Gene3D" id="1.10.8.60">
    <property type="match status" value="1"/>
</dbReference>
<dbReference type="InterPro" id="IPR003593">
    <property type="entry name" value="AAA+_ATPase"/>
</dbReference>
<dbReference type="PANTHER" id="PTHR11638:SF184">
    <property type="entry name" value="ATPASE WITH CHAPERONE ACTIVITY"/>
    <property type="match status" value="1"/>
</dbReference>
<dbReference type="Pfam" id="PF10431">
    <property type="entry name" value="ClpB_D2-small"/>
    <property type="match status" value="1"/>
</dbReference>
<dbReference type="GO" id="GO:0005737">
    <property type="term" value="C:cytoplasm"/>
    <property type="evidence" value="ECO:0007669"/>
    <property type="project" value="TreeGrafter"/>
</dbReference>
<dbReference type="InterPro" id="IPR050130">
    <property type="entry name" value="ClpA_ClpB"/>
</dbReference>
<keyword evidence="10" id="KW-1185">Reference proteome</keyword>
<evidence type="ECO:0000256" key="3">
    <source>
        <dbReference type="ARBA" id="ARBA00022741"/>
    </source>
</evidence>
<gene>
    <name evidence="9" type="primary">clpV</name>
    <name evidence="9" type="ORF">CRENPOLYSF1_390014</name>
</gene>
<dbReference type="Gene3D" id="3.40.50.300">
    <property type="entry name" value="P-loop containing nucleotide triphosphate hydrolases"/>
    <property type="match status" value="3"/>
</dbReference>
<dbReference type="GO" id="GO:0005524">
    <property type="term" value="F:ATP binding"/>
    <property type="evidence" value="ECO:0007669"/>
    <property type="project" value="UniProtKB-KW"/>
</dbReference>
<evidence type="ECO:0000256" key="1">
    <source>
        <dbReference type="ARBA" id="ARBA00008675"/>
    </source>
</evidence>
<proteinExistence type="inferred from homology"/>
<comment type="similarity">
    <text evidence="1">Belongs to the ClpA/ClpB family.</text>
</comment>
<evidence type="ECO:0000256" key="5">
    <source>
        <dbReference type="ARBA" id="ARBA00023186"/>
    </source>
</evidence>
<evidence type="ECO:0000256" key="4">
    <source>
        <dbReference type="ARBA" id="ARBA00022840"/>
    </source>
</evidence>